<organism evidence="2 3">
    <name type="scientific">Emiliania huxleyi (strain CCMP1516)</name>
    <dbReference type="NCBI Taxonomy" id="280463"/>
    <lineage>
        <taxon>Eukaryota</taxon>
        <taxon>Haptista</taxon>
        <taxon>Haptophyta</taxon>
        <taxon>Prymnesiophyceae</taxon>
        <taxon>Isochrysidales</taxon>
        <taxon>Noelaerhabdaceae</taxon>
        <taxon>Emiliania</taxon>
    </lineage>
</organism>
<feature type="transmembrane region" description="Helical" evidence="1">
    <location>
        <begin position="183"/>
        <end position="200"/>
    </location>
</feature>
<feature type="transmembrane region" description="Helical" evidence="1">
    <location>
        <begin position="143"/>
        <end position="163"/>
    </location>
</feature>
<proteinExistence type="predicted"/>
<feature type="transmembrane region" description="Helical" evidence="1">
    <location>
        <begin position="41"/>
        <end position="62"/>
    </location>
</feature>
<keyword evidence="1" id="KW-0472">Membrane</keyword>
<dbReference type="GeneID" id="17268609"/>
<dbReference type="KEGG" id="ehx:EMIHUDRAFT_195607"/>
<reference evidence="3" key="1">
    <citation type="journal article" date="2013" name="Nature">
        <title>Pan genome of the phytoplankton Emiliania underpins its global distribution.</title>
        <authorList>
            <person name="Read B.A."/>
            <person name="Kegel J."/>
            <person name="Klute M.J."/>
            <person name="Kuo A."/>
            <person name="Lefebvre S.C."/>
            <person name="Maumus F."/>
            <person name="Mayer C."/>
            <person name="Miller J."/>
            <person name="Monier A."/>
            <person name="Salamov A."/>
            <person name="Young J."/>
            <person name="Aguilar M."/>
            <person name="Claverie J.M."/>
            <person name="Frickenhaus S."/>
            <person name="Gonzalez K."/>
            <person name="Herman E.K."/>
            <person name="Lin Y.C."/>
            <person name="Napier J."/>
            <person name="Ogata H."/>
            <person name="Sarno A.F."/>
            <person name="Shmutz J."/>
            <person name="Schroeder D."/>
            <person name="de Vargas C."/>
            <person name="Verret F."/>
            <person name="von Dassow P."/>
            <person name="Valentin K."/>
            <person name="Van de Peer Y."/>
            <person name="Wheeler G."/>
            <person name="Dacks J.B."/>
            <person name="Delwiche C.F."/>
            <person name="Dyhrman S.T."/>
            <person name="Glockner G."/>
            <person name="John U."/>
            <person name="Richards T."/>
            <person name="Worden A.Z."/>
            <person name="Zhang X."/>
            <person name="Grigoriev I.V."/>
            <person name="Allen A.E."/>
            <person name="Bidle K."/>
            <person name="Borodovsky M."/>
            <person name="Bowler C."/>
            <person name="Brownlee C."/>
            <person name="Cock J.M."/>
            <person name="Elias M."/>
            <person name="Gladyshev V.N."/>
            <person name="Groth M."/>
            <person name="Guda C."/>
            <person name="Hadaegh A."/>
            <person name="Iglesias-Rodriguez M.D."/>
            <person name="Jenkins J."/>
            <person name="Jones B.M."/>
            <person name="Lawson T."/>
            <person name="Leese F."/>
            <person name="Lindquist E."/>
            <person name="Lobanov A."/>
            <person name="Lomsadze A."/>
            <person name="Malik S.B."/>
            <person name="Marsh M.E."/>
            <person name="Mackinder L."/>
            <person name="Mock T."/>
            <person name="Mueller-Roeber B."/>
            <person name="Pagarete A."/>
            <person name="Parker M."/>
            <person name="Probert I."/>
            <person name="Quesneville H."/>
            <person name="Raines C."/>
            <person name="Rensing S.A."/>
            <person name="Riano-Pachon D.M."/>
            <person name="Richier S."/>
            <person name="Rokitta S."/>
            <person name="Shiraiwa Y."/>
            <person name="Soanes D.M."/>
            <person name="van der Giezen M."/>
            <person name="Wahlund T.M."/>
            <person name="Williams B."/>
            <person name="Wilson W."/>
            <person name="Wolfe G."/>
            <person name="Wurch L.L."/>
        </authorList>
    </citation>
    <scope>NUCLEOTIDE SEQUENCE</scope>
</reference>
<dbReference type="RefSeq" id="XP_005775491.1">
    <property type="nucleotide sequence ID" value="XM_005775434.1"/>
</dbReference>
<evidence type="ECO:0000256" key="1">
    <source>
        <dbReference type="SAM" id="Phobius"/>
    </source>
</evidence>
<reference evidence="2" key="2">
    <citation type="submission" date="2024-10" db="UniProtKB">
        <authorList>
            <consortium name="EnsemblProtists"/>
        </authorList>
    </citation>
    <scope>IDENTIFICATION</scope>
</reference>
<evidence type="ECO:0000313" key="2">
    <source>
        <dbReference type="EnsemblProtists" id="EOD23062"/>
    </source>
</evidence>
<dbReference type="AlphaFoldDB" id="A0A0D3JHS7"/>
<keyword evidence="1" id="KW-1133">Transmembrane helix</keyword>
<keyword evidence="3" id="KW-1185">Reference proteome</keyword>
<dbReference type="HOGENOM" id="CLU_085555_0_0_1"/>
<protein>
    <recommendedName>
        <fullName evidence="4">TLC domain-containing protein</fullName>
    </recommendedName>
</protein>
<dbReference type="Proteomes" id="UP000013827">
    <property type="component" value="Unassembled WGS sequence"/>
</dbReference>
<evidence type="ECO:0008006" key="4">
    <source>
        <dbReference type="Google" id="ProtNLM"/>
    </source>
</evidence>
<keyword evidence="1" id="KW-0812">Transmembrane</keyword>
<evidence type="ECO:0000313" key="3">
    <source>
        <dbReference type="Proteomes" id="UP000013827"/>
    </source>
</evidence>
<accession>A0A0D3JHS7</accession>
<dbReference type="PaxDb" id="2903-EOD23062"/>
<name>A0A0D3JHS7_EMIH1</name>
<dbReference type="EnsemblProtists" id="EOD23062">
    <property type="protein sequence ID" value="EOD23062"/>
    <property type="gene ID" value="EMIHUDRAFT_195607"/>
</dbReference>
<sequence>MHLQNTLVCLALLGGIDKLLLTPFLQRRCTGKDVGITRWFFLHSIANAAVCATALVSMRAVLIDPLHALDGRVYTDTSIFGEERHLDCARASVWPLTIINAVHVYHMVGGFRLTGADYFHHLVFIPTLGFPGQIFRWGPLANWLAFFISGLPGGVDYLLLGLIKIGRVHHMLEKRVNANLNSWVRAPGILFATCLLYQALVYGHYIVPLWAIALQLVLPAYNVAHDAGASVSPLRGALDADELIRKHIEQRVSWTTGEEVMSWKDAVSVPQRGS</sequence>